<dbReference type="EMBL" id="SHNN01000004">
    <property type="protein sequence ID" value="MCX2982866.1"/>
    <property type="molecule type" value="Genomic_DNA"/>
</dbReference>
<dbReference type="InterPro" id="IPR041492">
    <property type="entry name" value="HAD_2"/>
</dbReference>
<dbReference type="PANTHER" id="PTHR42896:SF2">
    <property type="entry name" value="CBBY-LIKE PROTEIN"/>
    <property type="match status" value="1"/>
</dbReference>
<dbReference type="Proteomes" id="UP001143362">
    <property type="component" value="Unassembled WGS sequence"/>
</dbReference>
<dbReference type="SUPFAM" id="SSF56784">
    <property type="entry name" value="HAD-like"/>
    <property type="match status" value="1"/>
</dbReference>
<reference evidence="1" key="1">
    <citation type="submission" date="2019-02" db="EMBL/GenBank/DDBJ databases">
        <authorList>
            <person name="Li S.-H."/>
        </authorList>
    </citation>
    <scope>NUCLEOTIDE SEQUENCE</scope>
    <source>
        <strain evidence="1">IMCC14734</strain>
    </source>
</reference>
<proteinExistence type="predicted"/>
<sequence>MSLKAIAFGSIGTLIETSEIQRSAFNNAFKEHGLDWNWTRDDYSRMLLQSGGRQRIAAYANTHNADVDANEIHQTKTKLFDAHIEEHGAPIRAGVKEVIEFAKQTGRKLALVSTTSEDNIIATLTVLSGLVDRDDFAFIGNASMVENGKPAPDIYIKAMHDMAIKPDEVIAIEDSEPSLESAVAAGIRCIGFPGENTAEQNYDGAIVRVDALTTAMFSDK</sequence>
<evidence type="ECO:0000313" key="2">
    <source>
        <dbReference type="Proteomes" id="UP001143362"/>
    </source>
</evidence>
<evidence type="ECO:0000313" key="1">
    <source>
        <dbReference type="EMBL" id="MCX2982866.1"/>
    </source>
</evidence>
<dbReference type="PANTHER" id="PTHR42896">
    <property type="entry name" value="XYLULOSE-1,5-BISPHOSPHATE (XUBP) PHOSPHATASE"/>
    <property type="match status" value="1"/>
</dbReference>
<dbReference type="Pfam" id="PF13419">
    <property type="entry name" value="HAD_2"/>
    <property type="match status" value="1"/>
</dbReference>
<keyword evidence="2" id="KW-1185">Reference proteome</keyword>
<dbReference type="InterPro" id="IPR023214">
    <property type="entry name" value="HAD_sf"/>
</dbReference>
<dbReference type="Gene3D" id="1.10.150.240">
    <property type="entry name" value="Putative phosphatase, domain 2"/>
    <property type="match status" value="1"/>
</dbReference>
<comment type="caution">
    <text evidence="1">The sequence shown here is derived from an EMBL/GenBank/DDBJ whole genome shotgun (WGS) entry which is preliminary data.</text>
</comment>
<dbReference type="GO" id="GO:0016787">
    <property type="term" value="F:hydrolase activity"/>
    <property type="evidence" value="ECO:0007669"/>
    <property type="project" value="UniProtKB-KW"/>
</dbReference>
<dbReference type="NCBIfam" id="TIGR01509">
    <property type="entry name" value="HAD-SF-IA-v3"/>
    <property type="match status" value="1"/>
</dbReference>
<keyword evidence="1" id="KW-0378">Hydrolase</keyword>
<dbReference type="Gene3D" id="3.40.50.1000">
    <property type="entry name" value="HAD superfamily/HAD-like"/>
    <property type="match status" value="1"/>
</dbReference>
<accession>A0ABT3TKS2</accession>
<dbReference type="InterPro" id="IPR006439">
    <property type="entry name" value="HAD-SF_hydro_IA"/>
</dbReference>
<dbReference type="RefSeq" id="WP_279246891.1">
    <property type="nucleotide sequence ID" value="NZ_SHNN01000004.1"/>
</dbReference>
<gene>
    <name evidence="1" type="ORF">EYC98_18540</name>
</gene>
<protein>
    <submittedName>
        <fullName evidence="1">HAD family hydrolase</fullName>
    </submittedName>
</protein>
<name>A0ABT3TKS2_9GAMM</name>
<dbReference type="InterPro" id="IPR036412">
    <property type="entry name" value="HAD-like_sf"/>
</dbReference>
<dbReference type="InterPro" id="IPR044999">
    <property type="entry name" value="CbbY-like"/>
</dbReference>
<dbReference type="InterPro" id="IPR023198">
    <property type="entry name" value="PGP-like_dom2"/>
</dbReference>
<organism evidence="1 2">
    <name type="scientific">Candidatus Litorirhabdus singularis</name>
    <dbReference type="NCBI Taxonomy" id="2518993"/>
    <lineage>
        <taxon>Bacteria</taxon>
        <taxon>Pseudomonadati</taxon>
        <taxon>Pseudomonadota</taxon>
        <taxon>Gammaproteobacteria</taxon>
        <taxon>Cellvibrionales</taxon>
        <taxon>Halieaceae</taxon>
        <taxon>Candidatus Litorirhabdus</taxon>
    </lineage>
</organism>